<sequence>MKKLSKLAAIFAALVMACAVTGCSDDSSDENEGRTLTTLPAPTNLVINSMTDNTSNCAVNITFNYSGKTGTEGATTAVLGYSTTNDSSQAIAYDNITCTTIEAGSNTRTVNIPSTSAPYLTPRDGRKYYFWLKAEGPAVRESAWSNVAEFTYSAN</sequence>
<evidence type="ECO:0008006" key="4">
    <source>
        <dbReference type="Google" id="ProtNLM"/>
    </source>
</evidence>
<feature type="chain" id="PRO_5003608875" description="Lipoprotein" evidence="1">
    <location>
        <begin position="20"/>
        <end position="155"/>
    </location>
</feature>
<dbReference type="AlphaFoldDB" id="H7ENL5"/>
<keyword evidence="3" id="KW-1185">Reference proteome</keyword>
<dbReference type="PATRIC" id="fig|907348.3.peg.2542"/>
<feature type="signal peptide" evidence="1">
    <location>
        <begin position="1"/>
        <end position="19"/>
    </location>
</feature>
<organism evidence="2 3">
    <name type="scientific">Treponema saccharophilum DSM 2985</name>
    <dbReference type="NCBI Taxonomy" id="907348"/>
    <lineage>
        <taxon>Bacteria</taxon>
        <taxon>Pseudomonadati</taxon>
        <taxon>Spirochaetota</taxon>
        <taxon>Spirochaetia</taxon>
        <taxon>Spirochaetales</taxon>
        <taxon>Treponemataceae</taxon>
        <taxon>Treponema</taxon>
    </lineage>
</organism>
<keyword evidence="1" id="KW-0732">Signal</keyword>
<dbReference type="Proteomes" id="UP000003571">
    <property type="component" value="Unassembled WGS sequence"/>
</dbReference>
<name>H7ENL5_9SPIR</name>
<proteinExistence type="predicted"/>
<evidence type="ECO:0000256" key="1">
    <source>
        <dbReference type="SAM" id="SignalP"/>
    </source>
</evidence>
<accession>H7ENL5</accession>
<evidence type="ECO:0000313" key="2">
    <source>
        <dbReference type="EMBL" id="EIC00943.1"/>
    </source>
</evidence>
<dbReference type="EMBL" id="AGRW01000053">
    <property type="protein sequence ID" value="EIC00943.1"/>
    <property type="molecule type" value="Genomic_DNA"/>
</dbReference>
<reference evidence="2 3" key="1">
    <citation type="submission" date="2011-09" db="EMBL/GenBank/DDBJ databases">
        <title>The draft genome of Treponema saccharophilum DSM 2985.</title>
        <authorList>
            <consortium name="US DOE Joint Genome Institute (JGI-PGF)"/>
            <person name="Lucas S."/>
            <person name="Copeland A."/>
            <person name="Lapidus A."/>
            <person name="Glavina del Rio T."/>
            <person name="Dalin E."/>
            <person name="Tice H."/>
            <person name="Bruce D."/>
            <person name="Goodwin L."/>
            <person name="Pitluck S."/>
            <person name="Peters L."/>
            <person name="Kyrpides N."/>
            <person name="Mavromatis K."/>
            <person name="Ivanova N."/>
            <person name="Markowitz V."/>
            <person name="Cheng J.-F."/>
            <person name="Hugenholtz P."/>
            <person name="Woyke T."/>
            <person name="Wu D."/>
            <person name="Gronow S."/>
            <person name="Wellnitz S."/>
            <person name="Brambilla E."/>
            <person name="Klenk H.-P."/>
            <person name="Eisen J.A."/>
        </authorList>
    </citation>
    <scope>NUCLEOTIDE SEQUENCE [LARGE SCALE GENOMIC DNA]</scope>
    <source>
        <strain evidence="2 3">DSM 2985</strain>
    </source>
</reference>
<evidence type="ECO:0000313" key="3">
    <source>
        <dbReference type="Proteomes" id="UP000003571"/>
    </source>
</evidence>
<dbReference type="PROSITE" id="PS51257">
    <property type="entry name" value="PROKAR_LIPOPROTEIN"/>
    <property type="match status" value="1"/>
</dbReference>
<comment type="caution">
    <text evidence="2">The sequence shown here is derived from an EMBL/GenBank/DDBJ whole genome shotgun (WGS) entry which is preliminary data.</text>
</comment>
<protein>
    <recommendedName>
        <fullName evidence="4">Lipoprotein</fullName>
    </recommendedName>
</protein>
<gene>
    <name evidence="2" type="ORF">TresaDRAFT_0768</name>
</gene>